<evidence type="ECO:0008006" key="4">
    <source>
        <dbReference type="Google" id="ProtNLM"/>
    </source>
</evidence>
<keyword evidence="1" id="KW-1133">Transmembrane helix</keyword>
<feature type="transmembrane region" description="Helical" evidence="1">
    <location>
        <begin position="7"/>
        <end position="26"/>
    </location>
</feature>
<feature type="transmembrane region" description="Helical" evidence="1">
    <location>
        <begin position="103"/>
        <end position="119"/>
    </location>
</feature>
<protein>
    <recommendedName>
        <fullName evidence="4">DUF2809 domain-containing protein</fullName>
    </recommendedName>
</protein>
<evidence type="ECO:0000313" key="2">
    <source>
        <dbReference type="EMBL" id="SEI41123.1"/>
    </source>
</evidence>
<proteinExistence type="predicted"/>
<dbReference type="Proteomes" id="UP000199702">
    <property type="component" value="Unassembled WGS sequence"/>
</dbReference>
<keyword evidence="1" id="KW-0472">Membrane</keyword>
<evidence type="ECO:0000256" key="1">
    <source>
        <dbReference type="SAM" id="Phobius"/>
    </source>
</evidence>
<feature type="transmembrane region" description="Helical" evidence="1">
    <location>
        <begin position="61"/>
        <end position="83"/>
    </location>
</feature>
<dbReference type="InterPro" id="IPR021257">
    <property type="entry name" value="DUF2809"/>
</dbReference>
<evidence type="ECO:0000313" key="3">
    <source>
        <dbReference type="Proteomes" id="UP000199702"/>
    </source>
</evidence>
<dbReference type="RefSeq" id="WP_091307061.1">
    <property type="nucleotide sequence ID" value="NZ_CBCSJU010000001.1"/>
</dbReference>
<dbReference type="STRING" id="402734.SAMN05660918_0414"/>
<name>A0A1H6QBJ6_9FLAO</name>
<gene>
    <name evidence="2" type="ORF">SAMN05660918_0414</name>
</gene>
<organism evidence="2 3">
    <name type="scientific">Flavobacterium terrigena</name>
    <dbReference type="NCBI Taxonomy" id="402734"/>
    <lineage>
        <taxon>Bacteria</taxon>
        <taxon>Pseudomonadati</taxon>
        <taxon>Bacteroidota</taxon>
        <taxon>Flavobacteriia</taxon>
        <taxon>Flavobacteriales</taxon>
        <taxon>Flavobacteriaceae</taxon>
        <taxon>Flavobacterium</taxon>
    </lineage>
</organism>
<dbReference type="AlphaFoldDB" id="A0A1H6QBJ6"/>
<sequence length="131" mass="15748">MFKFNLKYFLIFLSIFIIEVIIAIYIKDNFIRPYFGDYLVIFLVYYFLMSFINADKNKIALGVLLFAFTVEIIQYFQVLPYFNLEKNRILRIVAGNTFSFEDLIIYTIAFLTIIFFNRYDKKTLSDRKPMS</sequence>
<dbReference type="OrthoDB" id="5360192at2"/>
<accession>A0A1H6QBJ6</accession>
<dbReference type="Pfam" id="PF10990">
    <property type="entry name" value="DUF2809"/>
    <property type="match status" value="1"/>
</dbReference>
<keyword evidence="3" id="KW-1185">Reference proteome</keyword>
<keyword evidence="1" id="KW-0812">Transmembrane</keyword>
<reference evidence="3" key="1">
    <citation type="submission" date="2016-10" db="EMBL/GenBank/DDBJ databases">
        <authorList>
            <person name="Varghese N."/>
            <person name="Submissions S."/>
        </authorList>
    </citation>
    <scope>NUCLEOTIDE SEQUENCE [LARGE SCALE GENOMIC DNA]</scope>
    <source>
        <strain evidence="3">DSM 17934</strain>
    </source>
</reference>
<dbReference type="EMBL" id="FNYA01000001">
    <property type="protein sequence ID" value="SEI41123.1"/>
    <property type="molecule type" value="Genomic_DNA"/>
</dbReference>
<feature type="transmembrane region" description="Helical" evidence="1">
    <location>
        <begin position="38"/>
        <end position="54"/>
    </location>
</feature>